<keyword evidence="1" id="KW-0812">Transmembrane</keyword>
<dbReference type="Proteomes" id="UP000678228">
    <property type="component" value="Unassembled WGS sequence"/>
</dbReference>
<keyword evidence="1" id="KW-0472">Membrane</keyword>
<feature type="transmembrane region" description="Helical" evidence="1">
    <location>
        <begin position="131"/>
        <end position="152"/>
    </location>
</feature>
<name>A0A940WZ45_9BACI</name>
<gene>
    <name evidence="2" type="ORF">J7W16_21000</name>
</gene>
<dbReference type="EMBL" id="JAGKSQ010000016">
    <property type="protein sequence ID" value="MBP3953568.1"/>
    <property type="molecule type" value="Genomic_DNA"/>
</dbReference>
<evidence type="ECO:0000313" key="3">
    <source>
        <dbReference type="Proteomes" id="UP000678228"/>
    </source>
</evidence>
<feature type="transmembrane region" description="Helical" evidence="1">
    <location>
        <begin position="9"/>
        <end position="27"/>
    </location>
</feature>
<evidence type="ECO:0000313" key="2">
    <source>
        <dbReference type="EMBL" id="MBP3953568.1"/>
    </source>
</evidence>
<keyword evidence="1" id="KW-1133">Transmembrane helix</keyword>
<organism evidence="2 3">
    <name type="scientific">Halalkalibacter suaedae</name>
    <dbReference type="NCBI Taxonomy" id="2822140"/>
    <lineage>
        <taxon>Bacteria</taxon>
        <taxon>Bacillati</taxon>
        <taxon>Bacillota</taxon>
        <taxon>Bacilli</taxon>
        <taxon>Bacillales</taxon>
        <taxon>Bacillaceae</taxon>
        <taxon>Halalkalibacter</taxon>
    </lineage>
</organism>
<keyword evidence="3" id="KW-1185">Reference proteome</keyword>
<dbReference type="InterPro" id="IPR048147">
    <property type="entry name" value="CBO0543-like"/>
</dbReference>
<dbReference type="NCBIfam" id="NF041644">
    <property type="entry name" value="CBO0543_fam"/>
    <property type="match status" value="1"/>
</dbReference>
<accession>A0A940WZ45</accession>
<protein>
    <submittedName>
        <fullName evidence="2">Uncharacterized protein</fullName>
    </submittedName>
</protein>
<reference evidence="2" key="1">
    <citation type="submission" date="2021-03" db="EMBL/GenBank/DDBJ databases">
        <title>Bacillus suaedae sp. nov., isolated from Suaeda aralocaspica.</title>
        <authorList>
            <person name="Lei R.F.R."/>
        </authorList>
    </citation>
    <scope>NUCLEOTIDE SEQUENCE</scope>
    <source>
        <strain evidence="2">YZJH907-2</strain>
    </source>
</reference>
<sequence>MKRKNERSFLTITTLIAIVLLPFAIYKRPFKDWLIVFLVGCTGNTLADRYLVSKGYLHYKVRPFSKKFAIHLPFDCFHYPLFLLYFNQWTLNSKPLGMISKLLVFIIPQVIIETIAEKKTDIITWKKGWNWYHSFAGLAIKFLLCRFMIAAIRMLNKRENSIT</sequence>
<proteinExistence type="predicted"/>
<dbReference type="AlphaFoldDB" id="A0A940WZ45"/>
<comment type="caution">
    <text evidence="2">The sequence shown here is derived from an EMBL/GenBank/DDBJ whole genome shotgun (WGS) entry which is preliminary data.</text>
</comment>
<feature type="transmembrane region" description="Helical" evidence="1">
    <location>
        <begin position="68"/>
        <end position="86"/>
    </location>
</feature>
<dbReference type="RefSeq" id="WP_210599421.1">
    <property type="nucleotide sequence ID" value="NZ_JAGKSQ010000016.1"/>
</dbReference>
<evidence type="ECO:0000256" key="1">
    <source>
        <dbReference type="SAM" id="Phobius"/>
    </source>
</evidence>